<gene>
    <name evidence="3" type="ORF">METZ01_LOCUS54589</name>
</gene>
<proteinExistence type="predicted"/>
<dbReference type="EMBL" id="UINC01002934">
    <property type="protein sequence ID" value="SVA01735.1"/>
    <property type="molecule type" value="Genomic_DNA"/>
</dbReference>
<keyword evidence="2" id="KW-0472">Membrane</keyword>
<evidence type="ECO:0000313" key="3">
    <source>
        <dbReference type="EMBL" id="SVA01735.1"/>
    </source>
</evidence>
<feature type="transmembrane region" description="Helical" evidence="2">
    <location>
        <begin position="79"/>
        <end position="99"/>
    </location>
</feature>
<keyword evidence="2" id="KW-0812">Transmembrane</keyword>
<accession>A0A381SCC1</accession>
<evidence type="ECO:0000256" key="2">
    <source>
        <dbReference type="SAM" id="Phobius"/>
    </source>
</evidence>
<sequence>VTLHNRCLAPLQSDAMKQKKPPPPFVEKSDSVLPNPYGEDSTFGQGGESALSRSVRTRDSQRKFWTRAAILNGTPSLRLLLAAVVVPYATLLLAGWKFAIDEVGVALFIALSVLCIPTLLASTFAQMSARDRLQLKVTGKRSLEAYPGVERILNTLHERVLRERTRLLCALIAAFSINSVGNFDTGTILASLLYGLAVFLGVIALLNSLKLEQGIPMRNEDFPLLSLHAPTLHQSTLDHVLSDLLVAHLDPETAGAWDDWVRDLEEKVRSNQTPESAVEHLLRVLHLNHLGLLDDERLLSEAKRVFRVAAIDGLTSDDSKFSIRTLRRLMAHTRAWQPGLFRLIDRLQDSAMKGHASLIENMWRMDLDIPPRCSQGQGDLFVMVHNHSREASQVGIEIIAADGEPHLQTLRVNPPLSRQPKGPAKLGEEGNDLVDVLGRLIDNCIVLWIGLAWPNTTAGSRPVQVTLRGPQGATLSSIVVTTSLSSGFNPEGAAEKMLVAAVAVRRLAISVAD</sequence>
<keyword evidence="2" id="KW-1133">Transmembrane helix</keyword>
<name>A0A381SCC1_9ZZZZ</name>
<feature type="non-terminal residue" evidence="3">
    <location>
        <position position="1"/>
    </location>
</feature>
<organism evidence="3">
    <name type="scientific">marine metagenome</name>
    <dbReference type="NCBI Taxonomy" id="408172"/>
    <lineage>
        <taxon>unclassified sequences</taxon>
        <taxon>metagenomes</taxon>
        <taxon>ecological metagenomes</taxon>
    </lineage>
</organism>
<dbReference type="AlphaFoldDB" id="A0A381SCC1"/>
<evidence type="ECO:0000256" key="1">
    <source>
        <dbReference type="SAM" id="MobiDB-lite"/>
    </source>
</evidence>
<protein>
    <submittedName>
        <fullName evidence="3">Uncharacterized protein</fullName>
    </submittedName>
</protein>
<feature type="region of interest" description="Disordered" evidence="1">
    <location>
        <begin position="9"/>
        <end position="52"/>
    </location>
</feature>
<feature type="transmembrane region" description="Helical" evidence="2">
    <location>
        <begin position="189"/>
        <end position="209"/>
    </location>
</feature>
<reference evidence="3" key="1">
    <citation type="submission" date="2018-05" db="EMBL/GenBank/DDBJ databases">
        <authorList>
            <person name="Lanie J.A."/>
            <person name="Ng W.-L."/>
            <person name="Kazmierczak K.M."/>
            <person name="Andrzejewski T.M."/>
            <person name="Davidsen T.M."/>
            <person name="Wayne K.J."/>
            <person name="Tettelin H."/>
            <person name="Glass J.I."/>
            <person name="Rusch D."/>
            <person name="Podicherti R."/>
            <person name="Tsui H.-C.T."/>
            <person name="Winkler M.E."/>
        </authorList>
    </citation>
    <scope>NUCLEOTIDE SEQUENCE</scope>
</reference>
<feature type="transmembrane region" description="Helical" evidence="2">
    <location>
        <begin position="105"/>
        <end position="125"/>
    </location>
</feature>